<dbReference type="OrthoDB" id="9783944at2"/>
<dbReference type="AlphaFoldDB" id="A0A1B2A7I5"/>
<protein>
    <submittedName>
        <fullName evidence="4">CAP-associated domain-containing protein</fullName>
    </submittedName>
</protein>
<reference evidence="4" key="3">
    <citation type="submission" date="2023-02" db="EMBL/GenBank/DDBJ databases">
        <title>Complete genome sequence of Lactobacillus curvatus CACC879 isolated from Pig feces.</title>
        <authorList>
            <person name="Park S."/>
            <person name="Park M.A."/>
            <person name="Kim D.-H."/>
            <person name="Kim Y."/>
        </authorList>
    </citation>
    <scope>NUCLEOTIDE SEQUENCE</scope>
    <source>
        <strain evidence="4">CACC879</strain>
    </source>
</reference>
<evidence type="ECO:0000313" key="2">
    <source>
        <dbReference type="EMBL" id="AXN35988.1"/>
    </source>
</evidence>
<gene>
    <name evidence="2" type="ORF">DT351_06275</name>
    <name evidence="3" type="ORF">LTWDN19_04590</name>
    <name evidence="4" type="ORF">PSR33_01630</name>
</gene>
<accession>A0A1B2A7I5</accession>
<dbReference type="Gene3D" id="3.40.33.10">
    <property type="entry name" value="CAP"/>
    <property type="match status" value="1"/>
</dbReference>
<reference evidence="2 5" key="1">
    <citation type="submission" date="2018-07" db="EMBL/GenBank/DDBJ databases">
        <title>Lactobacillus curvatus genome sequence.</title>
        <authorList>
            <person name="Prechtl R."/>
        </authorList>
    </citation>
    <scope>NUCLEOTIDE SEQUENCE [LARGE SCALE GENOMIC DNA]</scope>
    <source>
        <strain evidence="2 5">TMW 1.1928</strain>
    </source>
</reference>
<reference evidence="3 6" key="2">
    <citation type="submission" date="2021-05" db="EMBL/GenBank/DDBJ databases">
        <title>Complete Genome Sequence of Latilactobacillus sp. Strain WDN19, a High D-Aspartate-producing Lactic Acid Bacterium Isolated from a Japanese Pickle.</title>
        <authorList>
            <person name="Kajitani K."/>
            <person name="Takahashi S."/>
        </authorList>
    </citation>
    <scope>NUCLEOTIDE SEQUENCE [LARGE SCALE GENOMIC DNA]</scope>
    <source>
        <strain evidence="3 6">WDN19</strain>
    </source>
</reference>
<proteinExistence type="predicted"/>
<dbReference type="Pfam" id="PF14504">
    <property type="entry name" value="CAP_assoc_N"/>
    <property type="match status" value="1"/>
</dbReference>
<dbReference type="InterPro" id="IPR029410">
    <property type="entry name" value="CAP_assoc"/>
</dbReference>
<organism evidence="2 5">
    <name type="scientific">Latilactobacillus curvatus</name>
    <name type="common">Lactobacillus curvatus</name>
    <dbReference type="NCBI Taxonomy" id="28038"/>
    <lineage>
        <taxon>Bacteria</taxon>
        <taxon>Bacillati</taxon>
        <taxon>Bacillota</taxon>
        <taxon>Bacilli</taxon>
        <taxon>Lactobacillales</taxon>
        <taxon>Lactobacillaceae</taxon>
        <taxon>Latilactobacillus</taxon>
    </lineage>
</organism>
<sequence>MIKGARRLIVALIVWLVILYGWPIIQTPAVNQPKVAQAPSTERSIKQTPLTKTQGPAKLINQPAEQLIATYGQPVEQQLTDENQRRWLFHLDSRQYVEALIDNQSNQTQQIMVVGADNDVAPFHFFQKRATLTKKTALPTSLLVTLHEQQFKLRLTPEQHQQTPLVMFKNQTFATLVMQQERLTAVMYLNANRLLQTDLYRVVSKTPVPVDELAKSQQPQTDSQRQLALVQTLQTLRQNNDQPALTINQLPLQNTQNLVSELTSTPTQWLTKKGLQKLHQVRKQATQETDAFLTATDFKQAPLRAAGFPQREQLFYWPQGLNSQGLVLAQQQNLALQLAINNPSYQHLTLLCTDEQTMMIFD</sequence>
<evidence type="ECO:0000313" key="6">
    <source>
        <dbReference type="Proteomes" id="UP000825100"/>
    </source>
</evidence>
<evidence type="ECO:0000313" key="3">
    <source>
        <dbReference type="EMBL" id="BCX29892.1"/>
    </source>
</evidence>
<evidence type="ECO:0000313" key="5">
    <source>
        <dbReference type="Proteomes" id="UP000257607"/>
    </source>
</evidence>
<dbReference type="EMBL" id="CP117683">
    <property type="protein sequence ID" value="WDC92272.1"/>
    <property type="molecule type" value="Genomic_DNA"/>
</dbReference>
<dbReference type="InterPro" id="IPR035940">
    <property type="entry name" value="CAP_sf"/>
</dbReference>
<evidence type="ECO:0000313" key="4">
    <source>
        <dbReference type="EMBL" id="WDC92272.1"/>
    </source>
</evidence>
<name>A0A1B2A7I5_LATCU</name>
<dbReference type="RefSeq" id="WP_065825727.1">
    <property type="nucleotide sequence ID" value="NZ_AP024685.1"/>
</dbReference>
<dbReference type="EMBL" id="AP024685">
    <property type="protein sequence ID" value="BCX29892.1"/>
    <property type="molecule type" value="Genomic_DNA"/>
</dbReference>
<evidence type="ECO:0000259" key="1">
    <source>
        <dbReference type="Pfam" id="PF14504"/>
    </source>
</evidence>
<dbReference type="Proteomes" id="UP000825100">
    <property type="component" value="Chromosome"/>
</dbReference>
<feature type="domain" description="CAP-associated" evidence="1">
    <location>
        <begin position="60"/>
        <end position="200"/>
    </location>
</feature>
<dbReference type="Proteomes" id="UP001215533">
    <property type="component" value="Chromosome"/>
</dbReference>
<keyword evidence="6" id="KW-1185">Reference proteome</keyword>
<dbReference type="EMBL" id="CP031003">
    <property type="protein sequence ID" value="AXN35988.1"/>
    <property type="molecule type" value="Genomic_DNA"/>
</dbReference>
<dbReference type="Proteomes" id="UP000257607">
    <property type="component" value="Chromosome"/>
</dbReference>